<gene>
    <name evidence="3" type="ORF">ENU08_07430</name>
    <name evidence="2" type="ORF">ENU41_00735</name>
</gene>
<name>A0A7C4JKA1_9CREN</name>
<protein>
    <recommendedName>
        <fullName evidence="4">ECF transporter S component</fullName>
    </recommendedName>
</protein>
<accession>A0A7C4JKA1</accession>
<feature type="transmembrane region" description="Helical" evidence="1">
    <location>
        <begin position="147"/>
        <end position="170"/>
    </location>
</feature>
<organism evidence="3">
    <name type="scientific">Ignisphaera aggregans</name>
    <dbReference type="NCBI Taxonomy" id="334771"/>
    <lineage>
        <taxon>Archaea</taxon>
        <taxon>Thermoproteota</taxon>
        <taxon>Thermoprotei</taxon>
        <taxon>Desulfurococcales</taxon>
        <taxon>Desulfurococcaceae</taxon>
        <taxon>Ignisphaera</taxon>
    </lineage>
</organism>
<feature type="transmembrane region" description="Helical" evidence="1">
    <location>
        <begin position="7"/>
        <end position="25"/>
    </location>
</feature>
<evidence type="ECO:0008006" key="4">
    <source>
        <dbReference type="Google" id="ProtNLM"/>
    </source>
</evidence>
<comment type="caution">
    <text evidence="3">The sequence shown here is derived from an EMBL/GenBank/DDBJ whole genome shotgun (WGS) entry which is preliminary data.</text>
</comment>
<evidence type="ECO:0000313" key="3">
    <source>
        <dbReference type="EMBL" id="HGQ65057.1"/>
    </source>
</evidence>
<dbReference type="EMBL" id="DTCK01000008">
    <property type="protein sequence ID" value="HGQ35191.1"/>
    <property type="molecule type" value="Genomic_DNA"/>
</dbReference>
<evidence type="ECO:0000256" key="1">
    <source>
        <dbReference type="SAM" id="Phobius"/>
    </source>
</evidence>
<sequence>MLKPIKFVKIALVSSLAALAIPLWFFKIPYPLASFLKFDLVGVPYAIAALLSTTSTLLLAPILFIIFLYFNPDVIAISMKVIAELVTALPLSYTYRKLEKKGNIIKASLIASTIAMVSRVLLMAVLNYFIAPYWIVWTYKWSYEVAYQWTVTFLIPVNITFNVICIAYIAPSSLATYRIIRRLGIE</sequence>
<keyword evidence="1" id="KW-0472">Membrane</keyword>
<keyword evidence="1" id="KW-1133">Transmembrane helix</keyword>
<dbReference type="Gene3D" id="1.10.1760.20">
    <property type="match status" value="1"/>
</dbReference>
<feature type="transmembrane region" description="Helical" evidence="1">
    <location>
        <begin position="107"/>
        <end position="135"/>
    </location>
</feature>
<keyword evidence="1" id="KW-0812">Transmembrane</keyword>
<evidence type="ECO:0000313" key="2">
    <source>
        <dbReference type="EMBL" id="HGQ35191.1"/>
    </source>
</evidence>
<reference evidence="3" key="1">
    <citation type="journal article" date="2020" name="mSystems">
        <title>Genome- and Community-Level Interaction Insights into Carbon Utilization and Element Cycling Functions of Hydrothermarchaeota in Hydrothermal Sediment.</title>
        <authorList>
            <person name="Zhou Z."/>
            <person name="Liu Y."/>
            <person name="Xu W."/>
            <person name="Pan J."/>
            <person name="Luo Z.H."/>
            <person name="Li M."/>
        </authorList>
    </citation>
    <scope>NUCLEOTIDE SEQUENCE [LARGE SCALE GENOMIC DNA]</scope>
    <source>
        <strain evidence="3">SpSt-637</strain>
        <strain evidence="2">SpSt-667</strain>
    </source>
</reference>
<proteinExistence type="predicted"/>
<feature type="transmembrane region" description="Helical" evidence="1">
    <location>
        <begin position="45"/>
        <end position="70"/>
    </location>
</feature>
<dbReference type="EMBL" id="DTBD01000067">
    <property type="protein sequence ID" value="HGQ65057.1"/>
    <property type="molecule type" value="Genomic_DNA"/>
</dbReference>
<dbReference type="AlphaFoldDB" id="A0A7C4JKA1"/>